<dbReference type="AlphaFoldDB" id="A0A9P5CQP7"/>
<keyword evidence="4 7" id="KW-1133">Transmembrane helix</keyword>
<comment type="subcellular location">
    <subcellularLocation>
        <location evidence="1">Membrane</location>
        <topology evidence="1">Multi-pass membrane protein</topology>
    </subcellularLocation>
</comment>
<feature type="transmembrane region" description="Helical" evidence="7">
    <location>
        <begin position="122"/>
        <end position="140"/>
    </location>
</feature>
<evidence type="ECO:0000256" key="1">
    <source>
        <dbReference type="ARBA" id="ARBA00004141"/>
    </source>
</evidence>
<feature type="transmembrane region" description="Helical" evidence="7">
    <location>
        <begin position="244"/>
        <end position="266"/>
    </location>
</feature>
<dbReference type="Pfam" id="PF07690">
    <property type="entry name" value="MFS_1"/>
    <property type="match status" value="1"/>
</dbReference>
<feature type="transmembrane region" description="Helical" evidence="7">
    <location>
        <begin position="309"/>
        <end position="333"/>
    </location>
</feature>
<comment type="caution">
    <text evidence="8">The sequence shown here is derived from an EMBL/GenBank/DDBJ whole genome shotgun (WGS) entry which is preliminary data.</text>
</comment>
<dbReference type="RefSeq" id="XP_040778710.1">
    <property type="nucleotide sequence ID" value="XM_040916326.1"/>
</dbReference>
<name>A0A9P5CQP7_CRYP1</name>
<feature type="transmembrane region" description="Helical" evidence="7">
    <location>
        <begin position="417"/>
        <end position="439"/>
    </location>
</feature>
<dbReference type="SUPFAM" id="SSF103473">
    <property type="entry name" value="MFS general substrate transporter"/>
    <property type="match status" value="1"/>
</dbReference>
<dbReference type="Gene3D" id="1.20.1250.20">
    <property type="entry name" value="MFS general substrate transporter like domains"/>
    <property type="match status" value="1"/>
</dbReference>
<keyword evidence="9" id="KW-1185">Reference proteome</keyword>
<feature type="transmembrane region" description="Helical" evidence="7">
    <location>
        <begin position="353"/>
        <end position="373"/>
    </location>
</feature>
<keyword evidence="2" id="KW-0813">Transport</keyword>
<gene>
    <name evidence="8" type="ORF">M406DRAFT_24537</name>
</gene>
<dbReference type="PANTHER" id="PTHR43791:SF27">
    <property type="entry name" value="TRANSPORTER, PUTATIVE (AFU_ORTHOLOGUE AFUA_2G15730)-RELATED"/>
    <property type="match status" value="1"/>
</dbReference>
<dbReference type="Proteomes" id="UP000803844">
    <property type="component" value="Unassembled WGS sequence"/>
</dbReference>
<sequence>ERAVVRKFDRRLVLFVALLYLLSFLDRSNIGNAFVAGMNEDLLQSTDPMQASSSAPSASSFSYYEQALTAFYVAYIGFEWLSLLWGRVPAHAYVSAVVLSWGLVASLQAVVSSYTWLTGLRFLLGIGEAGFTGIPIYLSFFFRREELALRTAVFISAAPLATTFASSLAWLILKLGENGPIAPWRLLFLLEGFPAVVVATLAWRIIPDSPEQASYLTRREKLIARQHAMTRCCQALFTTLLDPVPWATAAILFLTNVAYASLPVFLPSILTQMGHTPLAAQALAAPPHLVSFLAVLAAAAISDALRSRAYLIAVAALISALGYGFLAAARWLGGGGGAGAAGDGGDMLNMARYLAIYPAGAGLFCVVVLTIAWNVNNGGKGHGKGAGFALMQAVGQCGPLVGTRLYPAADAPWFERGMGICAGCMVGVAVSAVGLRWYLARANRRLDKREEEEEDGDEGEAEGLVGGN</sequence>
<evidence type="ECO:0000313" key="9">
    <source>
        <dbReference type="Proteomes" id="UP000803844"/>
    </source>
</evidence>
<dbReference type="PANTHER" id="PTHR43791">
    <property type="entry name" value="PERMEASE-RELATED"/>
    <property type="match status" value="1"/>
</dbReference>
<feature type="transmembrane region" description="Helical" evidence="7">
    <location>
        <begin position="184"/>
        <end position="206"/>
    </location>
</feature>
<dbReference type="GeneID" id="63833455"/>
<proteinExistence type="predicted"/>
<evidence type="ECO:0000256" key="3">
    <source>
        <dbReference type="ARBA" id="ARBA00022692"/>
    </source>
</evidence>
<evidence type="ECO:0000256" key="6">
    <source>
        <dbReference type="SAM" id="MobiDB-lite"/>
    </source>
</evidence>
<feature type="non-terminal residue" evidence="8">
    <location>
        <position position="468"/>
    </location>
</feature>
<feature type="non-terminal residue" evidence="8">
    <location>
        <position position="1"/>
    </location>
</feature>
<dbReference type="FunFam" id="1.20.1250.20:FF:000018">
    <property type="entry name" value="MFS transporter permease"/>
    <property type="match status" value="1"/>
</dbReference>
<feature type="transmembrane region" description="Helical" evidence="7">
    <location>
        <begin position="92"/>
        <end position="116"/>
    </location>
</feature>
<feature type="transmembrane region" description="Helical" evidence="7">
    <location>
        <begin position="278"/>
        <end position="302"/>
    </location>
</feature>
<protein>
    <recommendedName>
        <fullName evidence="10">Major facilitator superfamily (MFS) profile domain-containing protein</fullName>
    </recommendedName>
</protein>
<dbReference type="GO" id="GO:0022857">
    <property type="term" value="F:transmembrane transporter activity"/>
    <property type="evidence" value="ECO:0007669"/>
    <property type="project" value="InterPro"/>
</dbReference>
<evidence type="ECO:0000256" key="4">
    <source>
        <dbReference type="ARBA" id="ARBA00022989"/>
    </source>
</evidence>
<dbReference type="InterPro" id="IPR011701">
    <property type="entry name" value="MFS"/>
</dbReference>
<feature type="region of interest" description="Disordered" evidence="6">
    <location>
        <begin position="447"/>
        <end position="468"/>
    </location>
</feature>
<dbReference type="InterPro" id="IPR036259">
    <property type="entry name" value="MFS_trans_sf"/>
</dbReference>
<dbReference type="OrthoDB" id="2985014at2759"/>
<dbReference type="EMBL" id="MU032346">
    <property type="protein sequence ID" value="KAF3767749.1"/>
    <property type="molecule type" value="Genomic_DNA"/>
</dbReference>
<keyword evidence="3 7" id="KW-0812">Transmembrane</keyword>
<dbReference type="GO" id="GO:0016020">
    <property type="term" value="C:membrane"/>
    <property type="evidence" value="ECO:0007669"/>
    <property type="project" value="UniProtKB-SubCell"/>
</dbReference>
<evidence type="ECO:0008006" key="10">
    <source>
        <dbReference type="Google" id="ProtNLM"/>
    </source>
</evidence>
<feature type="transmembrane region" description="Helical" evidence="7">
    <location>
        <begin position="152"/>
        <end position="172"/>
    </location>
</feature>
<reference evidence="8" key="1">
    <citation type="journal article" date="2020" name="Phytopathology">
        <title>Genome sequence of the chestnut blight fungus Cryphonectria parasitica EP155: A fundamental resource for an archetypical invasive plant pathogen.</title>
        <authorList>
            <person name="Crouch J.A."/>
            <person name="Dawe A."/>
            <person name="Aerts A."/>
            <person name="Barry K."/>
            <person name="Churchill A.C.L."/>
            <person name="Grimwood J."/>
            <person name="Hillman B."/>
            <person name="Milgroom M.G."/>
            <person name="Pangilinan J."/>
            <person name="Smith M."/>
            <person name="Salamov A."/>
            <person name="Schmutz J."/>
            <person name="Yadav J."/>
            <person name="Grigoriev I.V."/>
            <person name="Nuss D."/>
        </authorList>
    </citation>
    <scope>NUCLEOTIDE SEQUENCE</scope>
    <source>
        <strain evidence="8">EP155</strain>
    </source>
</reference>
<feature type="compositionally biased region" description="Acidic residues" evidence="6">
    <location>
        <begin position="450"/>
        <end position="461"/>
    </location>
</feature>
<evidence type="ECO:0000256" key="5">
    <source>
        <dbReference type="ARBA" id="ARBA00023136"/>
    </source>
</evidence>
<accession>A0A9P5CQP7</accession>
<evidence type="ECO:0000256" key="2">
    <source>
        <dbReference type="ARBA" id="ARBA00022448"/>
    </source>
</evidence>
<evidence type="ECO:0000313" key="8">
    <source>
        <dbReference type="EMBL" id="KAF3767749.1"/>
    </source>
</evidence>
<keyword evidence="5 7" id="KW-0472">Membrane</keyword>
<organism evidence="8 9">
    <name type="scientific">Cryphonectria parasitica (strain ATCC 38755 / EP155)</name>
    <dbReference type="NCBI Taxonomy" id="660469"/>
    <lineage>
        <taxon>Eukaryota</taxon>
        <taxon>Fungi</taxon>
        <taxon>Dikarya</taxon>
        <taxon>Ascomycota</taxon>
        <taxon>Pezizomycotina</taxon>
        <taxon>Sordariomycetes</taxon>
        <taxon>Sordariomycetidae</taxon>
        <taxon>Diaporthales</taxon>
        <taxon>Cryphonectriaceae</taxon>
        <taxon>Cryphonectria-Endothia species complex</taxon>
        <taxon>Cryphonectria</taxon>
    </lineage>
</organism>
<evidence type="ECO:0000256" key="7">
    <source>
        <dbReference type="SAM" id="Phobius"/>
    </source>
</evidence>